<dbReference type="EMBL" id="JAASQP010000001">
    <property type="protein sequence ID" value="NIJ23455.1"/>
    <property type="molecule type" value="Genomic_DNA"/>
</dbReference>
<dbReference type="RefSeq" id="WP_140230873.1">
    <property type="nucleotide sequence ID" value="NZ_BAAAEV010000001.1"/>
</dbReference>
<proteinExistence type="predicted"/>
<gene>
    <name evidence="1" type="ORF">FHT01_000997</name>
</gene>
<dbReference type="Proteomes" id="UP000788153">
    <property type="component" value="Unassembled WGS sequence"/>
</dbReference>
<organism evidence="1 2">
    <name type="scientific">Sphingomonas japonica</name>
    <dbReference type="NCBI Taxonomy" id="511662"/>
    <lineage>
        <taxon>Bacteria</taxon>
        <taxon>Pseudomonadati</taxon>
        <taxon>Pseudomonadota</taxon>
        <taxon>Alphaproteobacteria</taxon>
        <taxon>Sphingomonadales</taxon>
        <taxon>Sphingomonadaceae</taxon>
        <taxon>Sphingomonas</taxon>
    </lineage>
</organism>
<name>A0ABX0U035_9SPHN</name>
<protein>
    <recommendedName>
        <fullName evidence="3">DUF3052 domain-containing protein</fullName>
    </recommendedName>
</protein>
<evidence type="ECO:0000313" key="2">
    <source>
        <dbReference type="Proteomes" id="UP000788153"/>
    </source>
</evidence>
<evidence type="ECO:0008006" key="3">
    <source>
        <dbReference type="Google" id="ProtNLM"/>
    </source>
</evidence>
<sequence>MASGASPSETLLAKLGIKPGMVAWGVAIPAELAEALPLPCDRPASVDVIIAFVAEKAEVAAMLAAVLPAYRRGGRLWFAYPKKSGRVRSDLSRDTGWTPLLEAGLLPVTQIAIDGDWSALRFRYRDEIAKLTRKQDAPGA</sequence>
<evidence type="ECO:0000313" key="1">
    <source>
        <dbReference type="EMBL" id="NIJ23455.1"/>
    </source>
</evidence>
<keyword evidence="2" id="KW-1185">Reference proteome</keyword>
<comment type="caution">
    <text evidence="1">The sequence shown here is derived from an EMBL/GenBank/DDBJ whole genome shotgun (WGS) entry which is preliminary data.</text>
</comment>
<accession>A0ABX0U035</accession>
<reference evidence="1 2" key="1">
    <citation type="submission" date="2020-03" db="EMBL/GenBank/DDBJ databases">
        <title>Genomic Encyclopedia of Type Strains, Phase IV (KMG-IV): sequencing the most valuable type-strain genomes for metagenomic binning, comparative biology and taxonomic classification.</title>
        <authorList>
            <person name="Goeker M."/>
        </authorList>
    </citation>
    <scope>NUCLEOTIDE SEQUENCE [LARGE SCALE GENOMIC DNA]</scope>
    <source>
        <strain evidence="1 2">DSM 22753</strain>
    </source>
</reference>